<name>C9PNM8_9PAST</name>
<evidence type="ECO:0000313" key="3">
    <source>
        <dbReference type="EMBL" id="EEX51015.1"/>
    </source>
</evidence>
<dbReference type="RefSeq" id="WP_005763393.1">
    <property type="nucleotide sequence ID" value="NZ_GG704811.1"/>
</dbReference>
<sequence>MTIMKPLNIFQQLMLPQFITAGLETLLNKLIAHTEYCEPYLRKLDNKVLTVKPQKLHFPLYFVFSQQGIDLFTQYEGEPDCSVEITPNLLFQMPKKAELSQFINDKSILLQGDLQVLQEFVALIEFIEKDPAELLSHYIGDVSAQSAVDFLRKLNQILKYKISQSQQFWGERLTEEWQVVTPSLAIADFCDQVKILEKDTALLEQKVTKLLR</sequence>
<feature type="domain" description="SCP2" evidence="2">
    <location>
        <begin position="27"/>
        <end position="124"/>
    </location>
</feature>
<dbReference type="GO" id="GO:0006744">
    <property type="term" value="P:ubiquinone biosynthetic process"/>
    <property type="evidence" value="ECO:0007669"/>
    <property type="project" value="UniProtKB-UniRule"/>
</dbReference>
<dbReference type="HAMAP" id="MF_02215">
    <property type="entry name" value="UbiJ"/>
    <property type="match status" value="1"/>
</dbReference>
<dbReference type="STRING" id="667128.HMPREF0621_0602"/>
<comment type="function">
    <text evidence="1">Required for ubiquinone (coenzyme Q) biosynthesis. Binds hydrophobic ubiquinone biosynthetic intermediates via its SCP2 domain and is essential for the stability of the Ubi complex. May constitute a docking platform where Ubi enzymes assemble and access their SCP2-bound polyprenyl substrates.</text>
</comment>
<dbReference type="AlphaFoldDB" id="C9PNM8"/>
<evidence type="ECO:0000313" key="4">
    <source>
        <dbReference type="Proteomes" id="UP000005519"/>
    </source>
</evidence>
<dbReference type="Proteomes" id="UP000005519">
    <property type="component" value="Unassembled WGS sequence"/>
</dbReference>
<protein>
    <recommendedName>
        <fullName evidence="1">Ubiquinone biosynthesis accessory factor UbiJ</fullName>
    </recommendedName>
</protein>
<evidence type="ECO:0000259" key="2">
    <source>
        <dbReference type="Pfam" id="PF02036"/>
    </source>
</evidence>
<dbReference type="UniPathway" id="UPA00232"/>
<comment type="subcellular location">
    <subcellularLocation>
        <location evidence="1">Cytoplasm</location>
    </subcellularLocation>
</comment>
<evidence type="ECO:0000256" key="1">
    <source>
        <dbReference type="HAMAP-Rule" id="MF_02215"/>
    </source>
</evidence>
<dbReference type="InterPro" id="IPR038989">
    <property type="entry name" value="UbiJ"/>
</dbReference>
<dbReference type="EMBL" id="ACZR01000005">
    <property type="protein sequence ID" value="EEX51015.1"/>
    <property type="molecule type" value="Genomic_DNA"/>
</dbReference>
<proteinExistence type="inferred from homology"/>
<dbReference type="InterPro" id="IPR003033">
    <property type="entry name" value="SCP2_sterol-bd_dom"/>
</dbReference>
<dbReference type="Pfam" id="PF02036">
    <property type="entry name" value="SCP2"/>
    <property type="match status" value="1"/>
</dbReference>
<dbReference type="PANTHER" id="PTHR38693">
    <property type="entry name" value="UBIQUINONE BIOSYNTHESIS PROTEIN UBIJ"/>
    <property type="match status" value="1"/>
</dbReference>
<keyword evidence="1" id="KW-0831">Ubiquinone biosynthesis</keyword>
<dbReference type="PANTHER" id="PTHR38693:SF1">
    <property type="entry name" value="UBIQUINONE BIOSYNTHESIS ACCESSORY FACTOR UBIJ"/>
    <property type="match status" value="1"/>
</dbReference>
<dbReference type="HOGENOM" id="CLU_100130_2_0_6"/>
<comment type="similarity">
    <text evidence="1">Belongs to the UbiJ family.</text>
</comment>
<comment type="pathway">
    <text evidence="1">Cofactor biosynthesis; ubiquinone biosynthesis.</text>
</comment>
<accession>C9PNM8</accession>
<dbReference type="GO" id="GO:0005737">
    <property type="term" value="C:cytoplasm"/>
    <property type="evidence" value="ECO:0007669"/>
    <property type="project" value="UniProtKB-SubCell"/>
</dbReference>
<keyword evidence="4" id="KW-1185">Reference proteome</keyword>
<comment type="caution">
    <text evidence="3">The sequence shown here is derived from an EMBL/GenBank/DDBJ whole genome shotgun (WGS) entry which is preliminary data.</text>
</comment>
<gene>
    <name evidence="1" type="primary">ubiJ</name>
    <name evidence="3" type="ORF">HMPREF0621_0602</name>
</gene>
<organism evidence="3 4">
    <name type="scientific">Pasteurella dagmatis ATCC 43325</name>
    <dbReference type="NCBI Taxonomy" id="667128"/>
    <lineage>
        <taxon>Bacteria</taxon>
        <taxon>Pseudomonadati</taxon>
        <taxon>Pseudomonadota</taxon>
        <taxon>Gammaproteobacteria</taxon>
        <taxon>Pasteurellales</taxon>
        <taxon>Pasteurellaceae</taxon>
        <taxon>Pasteurella</taxon>
    </lineage>
</organism>
<reference evidence="3 4" key="1">
    <citation type="submission" date="2009-10" db="EMBL/GenBank/DDBJ databases">
        <authorList>
            <person name="Muzny D."/>
            <person name="Qin X."/>
            <person name="Deng J."/>
            <person name="Jiang H."/>
            <person name="Liu Y."/>
            <person name="Qu J."/>
            <person name="Song X.-Z."/>
            <person name="Zhang L."/>
            <person name="Thornton R."/>
            <person name="Coyle M."/>
            <person name="Francisco L."/>
            <person name="Jackson L."/>
            <person name="Javaid M."/>
            <person name="Korchina V."/>
            <person name="Kovar C."/>
            <person name="Mata R."/>
            <person name="Mathew T."/>
            <person name="Ngo R."/>
            <person name="Nguyen L."/>
            <person name="Nguyen N."/>
            <person name="Okwuonu G."/>
            <person name="Ongeri F."/>
            <person name="Pham C."/>
            <person name="Simmons D."/>
            <person name="Wilczek-Boney K."/>
            <person name="Hale W."/>
            <person name="Jakkamsetti A."/>
            <person name="Pham P."/>
            <person name="Ruth R."/>
            <person name="San Lucas F."/>
            <person name="Warren J."/>
            <person name="Zhang J."/>
            <person name="Zhao Z."/>
            <person name="Zhou C."/>
            <person name="Zhu D."/>
            <person name="Lee S."/>
            <person name="Bess C."/>
            <person name="Blankenburg K."/>
            <person name="Forbes L."/>
            <person name="Fu Q."/>
            <person name="Gubbala S."/>
            <person name="Hirani K."/>
            <person name="Jayaseelan J.C."/>
            <person name="Lara F."/>
            <person name="Munidasa M."/>
            <person name="Palculict T."/>
            <person name="Patil S."/>
            <person name="Pu L.-L."/>
            <person name="Saada N."/>
            <person name="Tang L."/>
            <person name="Weissenberger G."/>
            <person name="Zhu Y."/>
            <person name="Hemphill L."/>
            <person name="Shang Y."/>
            <person name="Youmans B."/>
            <person name="Ayvaz T."/>
            <person name="Ross M."/>
            <person name="Santibanez J."/>
            <person name="Aqrawi P."/>
            <person name="Gross S."/>
            <person name="Joshi V."/>
            <person name="Fowler G."/>
            <person name="Nazareth L."/>
            <person name="Reid J."/>
            <person name="Worley K."/>
            <person name="Petrosino J."/>
            <person name="Highlander S."/>
            <person name="Gibbs R."/>
        </authorList>
    </citation>
    <scope>NUCLEOTIDE SEQUENCE [LARGE SCALE GENOMIC DNA]</scope>
    <source>
        <strain evidence="3 4">ATCC 43325</strain>
    </source>
</reference>
<keyword evidence="1" id="KW-0963">Cytoplasm</keyword>